<dbReference type="SUPFAM" id="SSF56281">
    <property type="entry name" value="Metallo-hydrolase/oxidoreductase"/>
    <property type="match status" value="1"/>
</dbReference>
<sequence>MGGFTAAPVRDVRTFDADRILAEVPGRPEAIVVPGHTGGSTAYLFAEYGVLFTGDAVVTADGLTGRTGPTLVNRGFTQDSASARVSLDRLAQVPASLVLTGHGEPFTGSPRAAVDQARLAGQS</sequence>
<evidence type="ECO:0000259" key="1">
    <source>
        <dbReference type="Pfam" id="PF00753"/>
    </source>
</evidence>
<proteinExistence type="predicted"/>
<dbReference type="RefSeq" id="WP_203814553.1">
    <property type="nucleotide sequence ID" value="NZ_BOMY01000064.1"/>
</dbReference>
<accession>A0A919NXU3</accession>
<reference evidence="2" key="1">
    <citation type="submission" date="2021-01" db="EMBL/GenBank/DDBJ databases">
        <title>Whole genome shotgun sequence of Actinoplanes tereljensis NBRC 105297.</title>
        <authorList>
            <person name="Komaki H."/>
            <person name="Tamura T."/>
        </authorList>
    </citation>
    <scope>NUCLEOTIDE SEQUENCE</scope>
    <source>
        <strain evidence="2">NBRC 105297</strain>
    </source>
</reference>
<keyword evidence="3" id="KW-1185">Reference proteome</keyword>
<name>A0A919NXU3_9ACTN</name>
<comment type="caution">
    <text evidence="2">The sequence shown here is derived from an EMBL/GenBank/DDBJ whole genome shotgun (WGS) entry which is preliminary data.</text>
</comment>
<dbReference type="Proteomes" id="UP000623608">
    <property type="component" value="Unassembled WGS sequence"/>
</dbReference>
<dbReference type="Pfam" id="PF00753">
    <property type="entry name" value="Lactamase_B"/>
    <property type="match status" value="1"/>
</dbReference>
<dbReference type="InterPro" id="IPR001279">
    <property type="entry name" value="Metallo-B-lactamas"/>
</dbReference>
<evidence type="ECO:0000313" key="3">
    <source>
        <dbReference type="Proteomes" id="UP000623608"/>
    </source>
</evidence>
<organism evidence="2 3">
    <name type="scientific">Paractinoplanes tereljensis</name>
    <dbReference type="NCBI Taxonomy" id="571912"/>
    <lineage>
        <taxon>Bacteria</taxon>
        <taxon>Bacillati</taxon>
        <taxon>Actinomycetota</taxon>
        <taxon>Actinomycetes</taxon>
        <taxon>Micromonosporales</taxon>
        <taxon>Micromonosporaceae</taxon>
        <taxon>Paractinoplanes</taxon>
    </lineage>
</organism>
<evidence type="ECO:0000313" key="2">
    <source>
        <dbReference type="EMBL" id="GIF26753.1"/>
    </source>
</evidence>
<feature type="domain" description="Metallo-beta-lactamase" evidence="1">
    <location>
        <begin position="24"/>
        <end position="102"/>
    </location>
</feature>
<gene>
    <name evidence="2" type="ORF">Ate02nite_94830</name>
</gene>
<dbReference type="EMBL" id="BOMY01000064">
    <property type="protein sequence ID" value="GIF26753.1"/>
    <property type="molecule type" value="Genomic_DNA"/>
</dbReference>
<protein>
    <recommendedName>
        <fullName evidence="1">Metallo-beta-lactamase domain-containing protein</fullName>
    </recommendedName>
</protein>
<dbReference type="Gene3D" id="3.60.15.10">
    <property type="entry name" value="Ribonuclease Z/Hydroxyacylglutathione hydrolase-like"/>
    <property type="match status" value="1"/>
</dbReference>
<dbReference type="AlphaFoldDB" id="A0A919NXU3"/>
<dbReference type="InterPro" id="IPR036866">
    <property type="entry name" value="RibonucZ/Hydroxyglut_hydro"/>
</dbReference>